<evidence type="ECO:0000256" key="21">
    <source>
        <dbReference type="SAM" id="SignalP"/>
    </source>
</evidence>
<dbReference type="SUPFAM" id="SSF48726">
    <property type="entry name" value="Immunoglobulin"/>
    <property type="match status" value="2"/>
</dbReference>
<feature type="domain" description="Ig-like" evidence="26">
    <location>
        <begin position="2575"/>
        <end position="2667"/>
    </location>
</feature>
<keyword evidence="12" id="KW-0297">G-protein coupled receptor</keyword>
<feature type="domain" description="Cadherin" evidence="25">
    <location>
        <begin position="855"/>
        <end position="957"/>
    </location>
</feature>
<evidence type="ECO:0000256" key="16">
    <source>
        <dbReference type="ARBA" id="ARBA00023180"/>
    </source>
</evidence>
<feature type="signal peptide" evidence="21">
    <location>
        <begin position="1"/>
        <end position="27"/>
    </location>
</feature>
<dbReference type="Gene3D" id="2.60.220.50">
    <property type="match status" value="1"/>
</dbReference>
<feature type="domain" description="Cadherin" evidence="25">
    <location>
        <begin position="649"/>
        <end position="750"/>
    </location>
</feature>
<evidence type="ECO:0000259" key="23">
    <source>
        <dbReference type="PROSITE" id="PS50227"/>
    </source>
</evidence>
<evidence type="ECO:0000313" key="27">
    <source>
        <dbReference type="EMBL" id="KAL3875973.1"/>
    </source>
</evidence>
<dbReference type="PROSITE" id="PS50221">
    <property type="entry name" value="GAIN_B"/>
    <property type="match status" value="1"/>
</dbReference>
<feature type="domain" description="Cadherin" evidence="25">
    <location>
        <begin position="1945"/>
        <end position="2048"/>
    </location>
</feature>
<feature type="domain" description="Cadherin" evidence="25">
    <location>
        <begin position="1621"/>
        <end position="1727"/>
    </location>
</feature>
<feature type="transmembrane region" description="Helical" evidence="20">
    <location>
        <begin position="3176"/>
        <end position="3203"/>
    </location>
</feature>
<keyword evidence="10" id="KW-0130">Cell adhesion</keyword>
<evidence type="ECO:0000256" key="3">
    <source>
        <dbReference type="ARBA" id="ARBA00007343"/>
    </source>
</evidence>
<comment type="similarity">
    <text evidence="3">Belongs to the G-protein coupled receptor 2 family. Adhesion G-protein coupled receptor (ADGR) subfamily.</text>
</comment>
<dbReference type="Gene3D" id="1.25.40.610">
    <property type="match status" value="1"/>
</dbReference>
<evidence type="ECO:0000259" key="26">
    <source>
        <dbReference type="PROSITE" id="PS50835"/>
    </source>
</evidence>
<dbReference type="FunFam" id="2.60.40.60:FF:000020">
    <property type="entry name" value="Dachsous cadherin-related 1b"/>
    <property type="match status" value="2"/>
</dbReference>
<dbReference type="Proteomes" id="UP001634394">
    <property type="component" value="Unassembled WGS sequence"/>
</dbReference>
<dbReference type="InterPro" id="IPR002126">
    <property type="entry name" value="Cadherin-like_dom"/>
</dbReference>
<dbReference type="Gene3D" id="2.60.40.10">
    <property type="entry name" value="Immunoglobulins"/>
    <property type="match status" value="2"/>
</dbReference>
<feature type="domain" description="G-protein coupled receptors family 2 profile 1" evidence="23">
    <location>
        <begin position="2650"/>
        <end position="2734"/>
    </location>
</feature>
<keyword evidence="11 20" id="KW-1133">Transmembrane helix</keyword>
<dbReference type="InterPro" id="IPR046338">
    <property type="entry name" value="GAIN_dom_sf"/>
</dbReference>
<dbReference type="InterPro" id="IPR020894">
    <property type="entry name" value="Cadherin_CS"/>
</dbReference>
<dbReference type="Pfam" id="PF00028">
    <property type="entry name" value="Cadherin"/>
    <property type="match status" value="15"/>
</dbReference>
<keyword evidence="8" id="KW-0677">Repeat</keyword>
<keyword evidence="28" id="KW-1185">Reference proteome</keyword>
<comment type="subcellular location">
    <subcellularLocation>
        <location evidence="2">Cell membrane</location>
        <topology evidence="2">Multi-pass membrane protein</topology>
    </subcellularLocation>
    <subcellularLocation>
        <location evidence="1">Cell membrane</location>
        <topology evidence="1">Single-pass type I membrane protein</topology>
    </subcellularLocation>
</comment>
<evidence type="ECO:0000256" key="7">
    <source>
        <dbReference type="ARBA" id="ARBA00022729"/>
    </source>
</evidence>
<dbReference type="PANTHER" id="PTHR24028">
    <property type="entry name" value="CADHERIN-87A"/>
    <property type="match status" value="1"/>
</dbReference>
<dbReference type="InterPro" id="IPR013151">
    <property type="entry name" value="Immunoglobulin_dom"/>
</dbReference>
<evidence type="ECO:0000256" key="18">
    <source>
        <dbReference type="ARBA" id="ARBA00023292"/>
    </source>
</evidence>
<dbReference type="GO" id="GO:0005886">
    <property type="term" value="C:plasma membrane"/>
    <property type="evidence" value="ECO:0007669"/>
    <property type="project" value="UniProtKB-SubCell"/>
</dbReference>
<dbReference type="SUPFAM" id="SSF111418">
    <property type="entry name" value="Hormone receptor domain"/>
    <property type="match status" value="1"/>
</dbReference>
<feature type="domain" description="Cadherin" evidence="25">
    <location>
        <begin position="1400"/>
        <end position="1510"/>
    </location>
</feature>
<evidence type="ECO:0000259" key="25">
    <source>
        <dbReference type="PROSITE" id="PS50268"/>
    </source>
</evidence>
<keyword evidence="15" id="KW-0675">Receptor</keyword>
<gene>
    <name evidence="27" type="ORF">ACJMK2_033867</name>
</gene>
<proteinExistence type="inferred from homology"/>
<dbReference type="PROSITE" id="PS50261">
    <property type="entry name" value="G_PROTEIN_RECEP_F2_4"/>
    <property type="match status" value="1"/>
</dbReference>
<dbReference type="SMART" id="SM00303">
    <property type="entry name" value="GPS"/>
    <property type="match status" value="1"/>
</dbReference>
<dbReference type="InterPro" id="IPR013783">
    <property type="entry name" value="Ig-like_fold"/>
</dbReference>
<dbReference type="Pfam" id="PF00047">
    <property type="entry name" value="ig"/>
    <property type="match status" value="1"/>
</dbReference>
<dbReference type="InterPro" id="IPR001879">
    <property type="entry name" value="GPCR_2_extracellular_dom"/>
</dbReference>
<evidence type="ECO:0000256" key="5">
    <source>
        <dbReference type="ARBA" id="ARBA00022692"/>
    </source>
</evidence>
<feature type="transmembrane region" description="Helical" evidence="20">
    <location>
        <begin position="3032"/>
        <end position="3056"/>
    </location>
</feature>
<feature type="domain" description="GAIN-B" evidence="22">
    <location>
        <begin position="2878"/>
        <end position="3025"/>
    </location>
</feature>
<dbReference type="InterPro" id="IPR000203">
    <property type="entry name" value="GPS"/>
</dbReference>
<keyword evidence="9 19" id="KW-0106">Calcium</keyword>
<dbReference type="Pfam" id="PF00002">
    <property type="entry name" value="7tm_2"/>
    <property type="match status" value="1"/>
</dbReference>
<feature type="domain" description="Cadherin" evidence="25">
    <location>
        <begin position="2329"/>
        <end position="2437"/>
    </location>
</feature>
<feature type="domain" description="Cadherin" evidence="25">
    <location>
        <begin position="160"/>
        <end position="276"/>
    </location>
</feature>
<feature type="non-terminal residue" evidence="27">
    <location>
        <position position="3217"/>
    </location>
</feature>
<feature type="domain" description="Cadherin" evidence="25">
    <location>
        <begin position="750"/>
        <end position="854"/>
    </location>
</feature>
<keyword evidence="5 20" id="KW-0812">Transmembrane</keyword>
<evidence type="ECO:0000256" key="4">
    <source>
        <dbReference type="ARBA" id="ARBA00022475"/>
    </source>
</evidence>
<dbReference type="PROSITE" id="PS50835">
    <property type="entry name" value="IG_LIKE"/>
    <property type="match status" value="2"/>
</dbReference>
<feature type="domain" description="Ig-like" evidence="26">
    <location>
        <begin position="2467"/>
        <end position="2568"/>
    </location>
</feature>
<dbReference type="PANTHER" id="PTHR24028:SF328">
    <property type="entry name" value="CADHERIN-3"/>
    <property type="match status" value="1"/>
</dbReference>
<keyword evidence="4" id="KW-1003">Cell membrane</keyword>
<dbReference type="InterPro" id="IPR003598">
    <property type="entry name" value="Ig_sub2"/>
</dbReference>
<dbReference type="InterPro" id="IPR015919">
    <property type="entry name" value="Cadherin-like_sf"/>
</dbReference>
<evidence type="ECO:0000256" key="19">
    <source>
        <dbReference type="PROSITE-ProRule" id="PRU00043"/>
    </source>
</evidence>
<evidence type="ECO:0000256" key="8">
    <source>
        <dbReference type="ARBA" id="ARBA00022737"/>
    </source>
</evidence>
<dbReference type="InterPro" id="IPR000832">
    <property type="entry name" value="GPCR_2_secretin-like"/>
</dbReference>
<dbReference type="EMBL" id="JBJQND010000005">
    <property type="protein sequence ID" value="KAL3875973.1"/>
    <property type="molecule type" value="Genomic_DNA"/>
</dbReference>
<keyword evidence="14" id="KW-1015">Disulfide bond</keyword>
<dbReference type="PRINTS" id="PR00205">
    <property type="entry name" value="CADHERIN"/>
</dbReference>
<dbReference type="Gene3D" id="2.60.40.60">
    <property type="entry name" value="Cadherins"/>
    <property type="match status" value="20"/>
</dbReference>
<feature type="domain" description="Cadherin" evidence="25">
    <location>
        <begin position="1736"/>
        <end position="1830"/>
    </location>
</feature>
<keyword evidence="6" id="KW-0479">Metal-binding</keyword>
<feature type="domain" description="Cadherin" evidence="25">
    <location>
        <begin position="1511"/>
        <end position="1620"/>
    </location>
</feature>
<keyword evidence="13 20" id="KW-0472">Membrane</keyword>
<dbReference type="SMART" id="SM00112">
    <property type="entry name" value="CA"/>
    <property type="match status" value="20"/>
</dbReference>
<dbReference type="InterPro" id="IPR007110">
    <property type="entry name" value="Ig-like_dom"/>
</dbReference>
<dbReference type="InterPro" id="IPR008077">
    <property type="entry name" value="GPCR_2_brain_angio_inhib"/>
</dbReference>
<evidence type="ECO:0000256" key="9">
    <source>
        <dbReference type="ARBA" id="ARBA00022837"/>
    </source>
</evidence>
<feature type="domain" description="Cadherin" evidence="25">
    <location>
        <begin position="1289"/>
        <end position="1400"/>
    </location>
</feature>
<dbReference type="PROSITE" id="PS50268">
    <property type="entry name" value="CADHERIN_2"/>
    <property type="match status" value="21"/>
</dbReference>
<evidence type="ECO:0000313" key="28">
    <source>
        <dbReference type="Proteomes" id="UP001634394"/>
    </source>
</evidence>
<feature type="domain" description="Cadherin" evidence="25">
    <location>
        <begin position="538"/>
        <end position="648"/>
    </location>
</feature>
<feature type="domain" description="Cadherin" evidence="25">
    <location>
        <begin position="1067"/>
        <end position="1180"/>
    </location>
</feature>
<reference evidence="27 28" key="1">
    <citation type="submission" date="2024-11" db="EMBL/GenBank/DDBJ databases">
        <title>Chromosome-level genome assembly of the freshwater bivalve Anodonta woodiana.</title>
        <authorList>
            <person name="Chen X."/>
        </authorList>
    </citation>
    <scope>NUCLEOTIDE SEQUENCE [LARGE SCALE GENOMIC DNA]</scope>
    <source>
        <strain evidence="27">MN2024</strain>
        <tissue evidence="27">Gills</tissue>
    </source>
</reference>
<feature type="domain" description="Cadherin" evidence="25">
    <location>
        <begin position="33"/>
        <end position="159"/>
    </location>
</feature>
<feature type="domain" description="G-protein coupled receptors family 2 profile 2" evidence="24">
    <location>
        <begin position="3032"/>
        <end position="3217"/>
    </location>
</feature>
<evidence type="ECO:0000256" key="11">
    <source>
        <dbReference type="ARBA" id="ARBA00022989"/>
    </source>
</evidence>
<feature type="domain" description="Cadherin" evidence="25">
    <location>
        <begin position="2161"/>
        <end position="2265"/>
    </location>
</feature>
<evidence type="ECO:0000256" key="13">
    <source>
        <dbReference type="ARBA" id="ARBA00023136"/>
    </source>
</evidence>
<evidence type="ECO:0000259" key="24">
    <source>
        <dbReference type="PROSITE" id="PS50261"/>
    </source>
</evidence>
<feature type="domain" description="Cadherin" evidence="25">
    <location>
        <begin position="429"/>
        <end position="536"/>
    </location>
</feature>
<evidence type="ECO:0000256" key="20">
    <source>
        <dbReference type="SAM" id="Phobius"/>
    </source>
</evidence>
<feature type="transmembrane region" description="Helical" evidence="20">
    <location>
        <begin position="3137"/>
        <end position="3156"/>
    </location>
</feature>
<dbReference type="InterPro" id="IPR050174">
    <property type="entry name" value="Protocadherin/Cadherin-CA"/>
</dbReference>
<dbReference type="SMART" id="SM00409">
    <property type="entry name" value="IG"/>
    <property type="match status" value="2"/>
</dbReference>
<feature type="domain" description="Cadherin" evidence="25">
    <location>
        <begin position="1179"/>
        <end position="1288"/>
    </location>
</feature>
<keyword evidence="7 21" id="KW-0732">Signal</keyword>
<evidence type="ECO:0000259" key="22">
    <source>
        <dbReference type="PROSITE" id="PS50221"/>
    </source>
</evidence>
<sequence length="3217" mass="349697">MFDPDIRSMRWSFGLLTCVILLADVRAQTPCTMAPTITITLDEGNVTANQVLSSTSPYQASLPVTGTLGGPTGITLTMISDNPLAPNPNDTFRIEDIGTGTRIRLITSVDRDGPGFTNLDDTETISLQLKCTSNANTFITTYATVNVNIRDVNDNSPQFINTPYFLSVEELTPVGTTVYRQISAMDKDSGVAATIDYTLPAGDGSVIDGSRKFSFTSTRFPNLIISQSLDFEPMYALGQTTYVMTVMATDLGTPPLSSVTQVNVTITDSDDMAPAFVYANCLLSGIYCVDPRYSTSVVSGQITNPLTIYPLVGFTRQTATTIRAVDRDTLRSPLSFRIAGTSPVGYETYFSVAGSGPVPSGDKDVYTATLTQLQVIIRNSNLTRVEVYILAIQANIKYEERATVSVEIDVPNNSPPTVTTATGVNTGYIYENSHLGQNVVDGTTSSAKPLQLIVTDPDDSISDQKTTFSFSATGTGLFNMDSNGYIYLASGNLDYETTKSATINVRVTETNTAERRFTDVTVTIQVLDLNDNDPVFTSTGAIHVSVPEGNYTFSSRLLAQVDATDADSGVNRILVYSIVSIEPNVTSGFFTINTNTGDVSLSGRVTYPNNYVVVVKASDSAVPPDTIRSATKNLYVNVTSAGNNAPQIPSTLYTVTISEGTVSGTSIFTVPAKDPDGQVLSYSITTGNAAGKFSIDSSGQIITVGSLDREVTPTYGLTVTVRDTATPLPLSATTTVNVILTDINDNNPVFPSQYQFNVLENQPAGTSVGTVTATDADQPGTVNSDLTYRLNLANSFFAINPSTGQITTLQALDYESQSQYIFGVLAVDHASDSRTGTVSVTVFVTDVQDSVPLFTQQIFTANVAEGNANAFVVSVSAVDADAVDNIQYRFLSPATATTFNINSASGQINTAIALDYETQRFYEFYVTTVDGQGSTNPSSTATVRVTVLDQNDNSPVLSLPVASVQVFEDAEVNLVLVTASATDADAANTTSSEIRFSIVSVTPASGSSLFSIDHDNGQLVIERSLTNDQGVNQYQIIIRASDRGTPVLSSQTIFTVTVIRNTAPLFNPSSVTVSINHNIPTTTTVTSIQAVDTDPGDYGRLNYLLLGDSIASRYFQLAPTANGVNINTIDLLTKDTVRTYYLTISAKDNAGIVSKTATATVTVNVNRNLHDPRWLNLPVNLQTTISITENDPLGQAVLTLSAEDLDILSPDNQVEFRLTGNTQAQNYFRIDSIGYNGVISLIRSPVQDRTINQFTLTVSLTDKGVPPRSAGTATVLVNVLRNDQPPVYFNSTYYVQLREDVAISTSVVQVSATDSDTNSNFNQITYRIIGDDTAPNFFTIVSSGGMAGQITTSGNFATDSTDTFRIRVEATDNGAFPRKATALVFVKVLRNFNSPSWPLNQLFGSVTIPENQNLDSTIYTLPSATDRDSTSPNNITNYRLIGSVPSQGQNYYQVNAATGEVSIKKDLTRDPGVTPYRLTFQAYDLGTPSLMGTQTFTLTVNVYRNTPPVFNPNIYSTTVDETRNVNSNILTLSASDSDAINIPGGLFSQLTYIIASPASALPYFSVLVENVQVVLRIVSLLTNAPHDKYLLIVQVTDDGGLSNYAEVTVDIRRNLNAPQFTQTSYVVNITEDRAVGSGIGVTVLATDSDLRSPYRDVFYFETGQPVSLPYFDVNPSSGEVTVARPLTDGTASQYIYTISARDGGNLQATNFVTVTVNVFRNLNPPIIINLPDRRPVAKTTNLGVVIFTVQATDADTVVPFNTLSYSLVAGDMSAFRINGNGDISVATNLTAYGKAELQVVAQVCDGGMNRRCDSEILTVVVDSNLNEPVFVRPGVLDGFRATVTVRENIDSTYIVYDVDATDADTSSPFNDLTYTLTGLGTGLTYFGISPTDGRITIRLSLLQDTATQYNLTVIVRDGGSPPRQAAQTGTIVVNVIRNNNAPLWQNLPQTQAITQSYGINNIVYTANAIDSDQVFNIVTYSIAGVGTAPSFFTINPNTGVVTLTGDIRTVSDTTFYLLIRASDNGTPPKRTDSVLTIIVQRNEFSPNFVTNSEVFSLRIPETQTIGVAISRVNATDQDSLAPYNMVEYYVIGDTLASIYFNVNSTSGEIFVKFPLQSDPANTQTYTLTLQARDGGSPRRISVDTARVTIEVYRNLNAPRFTLTNYITSIPETTPVGTSIFLLAFFDSDTDAPFNAMSLTAIGDGLSSSYFNVDNTGRVSTNRNLAPESANAYQLRVRVQDGGSPPKSGTTVLTIQVQRNLLVPVFVPVLYNTTILETRDTGDIILTVTATDADTKYQIYAYDGGNPSQKSNNIPVTINIIRNQFPPEILNLPHQINITDSFVENNLVFTVQYRDNDTQAPFNTISTEIVGVVPTSDLFKINPVVANQASILMNRDANTETQINYYIWVRARDGGSPSKTNEALLKVIVTRNCQPPTFSPFYPDNNKSLSCVTETDWNLTVECPEDRPSIVDIVITNAGNISNGSSVNITCMIRVVKNVIPAITWKYDGTVMKPVTGSRISISDITVDTETPQRISQTMSFKPILSSDSGTYECVVMDNNLPSSVKNITVIVLSQPEVFIKPVTQTVDAGTTVNITCEVKDDVQITRMLWYRNDTNINSTNKLSEETFLNGTTTKIHVLTHRNIKYTTRYECRGENDVGQGNMQQAIIYVVLPGSQPGETCKTENDTRGTEWSRTLQDTYDKKPCPAEMSGEAVRYCSNGGVWRDPSYDNCIKNTLLDLQTLTDKIKNGQSPNIVPDILVNLTDLTNPNTVELHKAEVQVVSSMLNDVIQISNNTNITNNDVENFLEIASNLIDVKNSPAWQTLITEGKEGATTILQNVEEYSRIKAKSINSADEPVKRFTRKNLLVEIGYKPVSDIQFPNTTAFNNDSISGFFLSRDVLNNGNYTSYSCAYFKNVSGIVHRYVLQNGSKTYTGADLEINSAVLSLQLDPLPPSLLSPPLILTFEHFSANYSKPVCSYWVFSAPGSGNGTWSSKDCIVVSTSDYTTVCECNHLTNFALLMSPGKTPNKDQVPLSIISIIGCAISIFCLSVTMIAHFIVWRYVKSDRTSLLMNLCLALIISYIIFLAGVDRTENKGVCIAVAALLHYFYLAVFFLMLTYGIELAVSVIYVFVTRSRIKWLLPLAWILPAVVVAISLGVTKLEGYGNEKFCWLSIKDGLIWAFAGPAALITLINFIIIIVVFQYMFSTSTMMNKSDKDKA</sequence>
<dbReference type="Gene3D" id="4.10.1240.10">
    <property type="entry name" value="GPCR, family 2, extracellular hormone receptor domain"/>
    <property type="match status" value="1"/>
</dbReference>
<dbReference type="InterPro" id="IPR017981">
    <property type="entry name" value="GPCR_2-like_7TM"/>
</dbReference>
<dbReference type="SMART" id="SM00408">
    <property type="entry name" value="IGc2"/>
    <property type="match status" value="2"/>
</dbReference>
<dbReference type="PROSITE" id="PS00232">
    <property type="entry name" value="CADHERIN_1"/>
    <property type="match status" value="4"/>
</dbReference>
<evidence type="ECO:0008006" key="29">
    <source>
        <dbReference type="Google" id="ProtNLM"/>
    </source>
</evidence>
<keyword evidence="16" id="KW-0325">Glycoprotein</keyword>
<dbReference type="PRINTS" id="PR01694">
    <property type="entry name" value="BAIPRECURSOR"/>
</dbReference>
<dbReference type="SUPFAM" id="SSF49313">
    <property type="entry name" value="Cadherin-like"/>
    <property type="match status" value="19"/>
</dbReference>
<dbReference type="FunFam" id="2.60.40.60:FF:000123">
    <property type="entry name" value="Protocadherin beta 4"/>
    <property type="match status" value="1"/>
</dbReference>
<feature type="domain" description="Cadherin" evidence="25">
    <location>
        <begin position="2051"/>
        <end position="2160"/>
    </location>
</feature>
<evidence type="ECO:0000256" key="6">
    <source>
        <dbReference type="ARBA" id="ARBA00022723"/>
    </source>
</evidence>
<evidence type="ECO:0000256" key="1">
    <source>
        <dbReference type="ARBA" id="ARBA00004251"/>
    </source>
</evidence>
<dbReference type="Pfam" id="PF16489">
    <property type="entry name" value="GAIN"/>
    <property type="match status" value="1"/>
</dbReference>
<feature type="domain" description="Cadherin" evidence="25">
    <location>
        <begin position="1842"/>
        <end position="1944"/>
    </location>
</feature>
<evidence type="ECO:0000256" key="15">
    <source>
        <dbReference type="ARBA" id="ARBA00023170"/>
    </source>
</evidence>
<evidence type="ECO:0000256" key="14">
    <source>
        <dbReference type="ARBA" id="ARBA00023157"/>
    </source>
</evidence>
<dbReference type="Pfam" id="PF01825">
    <property type="entry name" value="GPS"/>
    <property type="match status" value="1"/>
</dbReference>
<feature type="domain" description="Cadherin" evidence="25">
    <location>
        <begin position="321"/>
        <end position="418"/>
    </location>
</feature>
<comment type="caution">
    <text evidence="27">The sequence shown here is derived from an EMBL/GenBank/DDBJ whole genome shotgun (WGS) entry which is preliminary data.</text>
</comment>
<dbReference type="GO" id="GO:0005509">
    <property type="term" value="F:calcium ion binding"/>
    <property type="evidence" value="ECO:0007669"/>
    <property type="project" value="UniProtKB-UniRule"/>
</dbReference>
<evidence type="ECO:0000256" key="12">
    <source>
        <dbReference type="ARBA" id="ARBA00023040"/>
    </source>
</evidence>
<accession>A0ABD3WRV8</accession>
<keyword evidence="18" id="KW-0424">Laminin EGF-like domain</keyword>
<feature type="chain" id="PRO_5044839687" description="Protocadherin Fat 4" evidence="21">
    <location>
        <begin position="28"/>
        <end position="3217"/>
    </location>
</feature>
<dbReference type="InterPro" id="IPR036445">
    <property type="entry name" value="GPCR_2_extracell_dom_sf"/>
</dbReference>
<organism evidence="27 28">
    <name type="scientific">Sinanodonta woodiana</name>
    <name type="common">Chinese pond mussel</name>
    <name type="synonym">Anodonta woodiana</name>
    <dbReference type="NCBI Taxonomy" id="1069815"/>
    <lineage>
        <taxon>Eukaryota</taxon>
        <taxon>Metazoa</taxon>
        <taxon>Spiralia</taxon>
        <taxon>Lophotrochozoa</taxon>
        <taxon>Mollusca</taxon>
        <taxon>Bivalvia</taxon>
        <taxon>Autobranchia</taxon>
        <taxon>Heteroconchia</taxon>
        <taxon>Palaeoheterodonta</taxon>
        <taxon>Unionida</taxon>
        <taxon>Unionoidea</taxon>
        <taxon>Unionidae</taxon>
        <taxon>Unioninae</taxon>
        <taxon>Sinanodonta</taxon>
    </lineage>
</organism>
<keyword evidence="17" id="KW-0807">Transducer</keyword>
<feature type="transmembrane region" description="Helical" evidence="20">
    <location>
        <begin position="3105"/>
        <end position="3130"/>
    </location>
</feature>
<dbReference type="GO" id="GO:0007155">
    <property type="term" value="P:cell adhesion"/>
    <property type="evidence" value="ECO:0007669"/>
    <property type="project" value="UniProtKB-KW"/>
</dbReference>
<dbReference type="InterPro" id="IPR003599">
    <property type="entry name" value="Ig_sub"/>
</dbReference>
<dbReference type="InterPro" id="IPR057244">
    <property type="entry name" value="GAIN_B"/>
</dbReference>
<dbReference type="GO" id="GO:0004930">
    <property type="term" value="F:G protein-coupled receptor activity"/>
    <property type="evidence" value="ECO:0007669"/>
    <property type="project" value="UniProtKB-KW"/>
</dbReference>
<protein>
    <recommendedName>
        <fullName evidence="29">Protocadherin Fat 4</fullName>
    </recommendedName>
</protein>
<dbReference type="PROSITE" id="PS50227">
    <property type="entry name" value="G_PROTEIN_RECEP_F2_3"/>
    <property type="match status" value="1"/>
</dbReference>
<dbReference type="CDD" id="cd11304">
    <property type="entry name" value="Cadherin_repeat"/>
    <property type="match status" value="19"/>
</dbReference>
<name>A0ABD3WRV8_SINWO</name>
<feature type="transmembrane region" description="Helical" evidence="20">
    <location>
        <begin position="3068"/>
        <end position="3085"/>
    </location>
</feature>
<evidence type="ECO:0000256" key="2">
    <source>
        <dbReference type="ARBA" id="ARBA00004651"/>
    </source>
</evidence>
<dbReference type="Gene3D" id="1.20.1070.10">
    <property type="entry name" value="Rhodopsin 7-helix transmembrane proteins"/>
    <property type="match status" value="1"/>
</dbReference>
<dbReference type="InterPro" id="IPR032471">
    <property type="entry name" value="AGRL2-4_GAIN_subdom_A"/>
</dbReference>
<evidence type="ECO:0000256" key="17">
    <source>
        <dbReference type="ARBA" id="ARBA00023224"/>
    </source>
</evidence>
<evidence type="ECO:0000256" key="10">
    <source>
        <dbReference type="ARBA" id="ARBA00022889"/>
    </source>
</evidence>
<feature type="domain" description="Cadherin" evidence="25">
    <location>
        <begin position="958"/>
        <end position="1066"/>
    </location>
</feature>
<dbReference type="InterPro" id="IPR036179">
    <property type="entry name" value="Ig-like_dom_sf"/>
</dbReference>